<accession>A0A9X1TYQ8</accession>
<evidence type="ECO:0000256" key="2">
    <source>
        <dbReference type="SAM" id="SignalP"/>
    </source>
</evidence>
<feature type="chain" id="PRO_5040749097" description="Surface antigen domain-containing protein" evidence="2">
    <location>
        <begin position="24"/>
        <end position="184"/>
    </location>
</feature>
<comment type="caution">
    <text evidence="3">The sequence shown here is derived from an EMBL/GenBank/DDBJ whole genome shotgun (WGS) entry which is preliminary data.</text>
</comment>
<evidence type="ECO:0000256" key="1">
    <source>
        <dbReference type="SAM" id="MobiDB-lite"/>
    </source>
</evidence>
<dbReference type="RefSeq" id="WP_235067600.1">
    <property type="nucleotide sequence ID" value="NZ_JAKFGM010000002.1"/>
</dbReference>
<feature type="compositionally biased region" description="Low complexity" evidence="1">
    <location>
        <begin position="35"/>
        <end position="46"/>
    </location>
</feature>
<evidence type="ECO:0000313" key="4">
    <source>
        <dbReference type="Proteomes" id="UP001139410"/>
    </source>
</evidence>
<feature type="signal peptide" evidence="2">
    <location>
        <begin position="1"/>
        <end position="23"/>
    </location>
</feature>
<name>A0A9X1TYQ8_9SPHN</name>
<keyword evidence="4" id="KW-1185">Reference proteome</keyword>
<dbReference type="Proteomes" id="UP001139410">
    <property type="component" value="Unassembled WGS sequence"/>
</dbReference>
<feature type="compositionally biased region" description="Polar residues" evidence="1">
    <location>
        <begin position="120"/>
        <end position="139"/>
    </location>
</feature>
<sequence>MNATGFIPALIAIAALAAQPAQAQFLGIGPKKSDSSTTTTSQQQCQPSEARKQRNSLFGSIAGSIAGSALGRAGAGGAVVSLAVPVGSLLSTAIIEKLDCKEQVQAAEATNNAVRGGVGTSSTWKSETRANVSGTSTVTGEDKLADGSSCVTVTDVIIVDGEETTAPKRMCRKPGESGYVLAAA</sequence>
<organism evidence="3 4">
    <name type="scientific">Sphingomonas cremea</name>
    <dbReference type="NCBI Taxonomy" id="2904799"/>
    <lineage>
        <taxon>Bacteria</taxon>
        <taxon>Pseudomonadati</taxon>
        <taxon>Pseudomonadota</taxon>
        <taxon>Alphaproteobacteria</taxon>
        <taxon>Sphingomonadales</taxon>
        <taxon>Sphingomonadaceae</taxon>
        <taxon>Sphingomonas</taxon>
    </lineage>
</organism>
<evidence type="ECO:0000313" key="3">
    <source>
        <dbReference type="EMBL" id="MCF2515092.1"/>
    </source>
</evidence>
<feature type="region of interest" description="Disordered" evidence="1">
    <location>
        <begin position="115"/>
        <end position="143"/>
    </location>
</feature>
<gene>
    <name evidence="3" type="ORF">LVY65_08460</name>
</gene>
<dbReference type="EMBL" id="JAKFGM010000002">
    <property type="protein sequence ID" value="MCF2515092.1"/>
    <property type="molecule type" value="Genomic_DNA"/>
</dbReference>
<evidence type="ECO:0008006" key="5">
    <source>
        <dbReference type="Google" id="ProtNLM"/>
    </source>
</evidence>
<proteinExistence type="predicted"/>
<protein>
    <recommendedName>
        <fullName evidence="5">Surface antigen domain-containing protein</fullName>
    </recommendedName>
</protein>
<reference evidence="3" key="1">
    <citation type="submission" date="2022-01" db="EMBL/GenBank/DDBJ databases">
        <authorList>
            <person name="Jo J.-H."/>
            <person name="Im W.-T."/>
        </authorList>
    </citation>
    <scope>NUCLEOTIDE SEQUENCE</scope>
    <source>
        <strain evidence="3">G124</strain>
    </source>
</reference>
<keyword evidence="2" id="KW-0732">Signal</keyword>
<dbReference type="AlphaFoldDB" id="A0A9X1TYQ8"/>
<feature type="region of interest" description="Disordered" evidence="1">
    <location>
        <begin position="28"/>
        <end position="53"/>
    </location>
</feature>